<dbReference type="VEuPathDB" id="VectorBase:GAUT030303"/>
<evidence type="ECO:0000256" key="1">
    <source>
        <dbReference type="SAM" id="Phobius"/>
    </source>
</evidence>
<keyword evidence="1" id="KW-1133">Transmembrane helix</keyword>
<feature type="signal peptide" evidence="2">
    <location>
        <begin position="1"/>
        <end position="20"/>
    </location>
</feature>
<dbReference type="Proteomes" id="UP000078200">
    <property type="component" value="Unassembled WGS sequence"/>
</dbReference>
<accession>A0A1A9V9P5</accession>
<name>A0A1A9V9P5_GLOAU</name>
<evidence type="ECO:0000313" key="3">
    <source>
        <dbReference type="EnsemblMetazoa" id="GAUT030303-PA"/>
    </source>
</evidence>
<keyword evidence="4" id="KW-1185">Reference proteome</keyword>
<feature type="chain" id="PRO_5008399175" evidence="2">
    <location>
        <begin position="21"/>
        <end position="116"/>
    </location>
</feature>
<organism evidence="3 4">
    <name type="scientific">Glossina austeni</name>
    <name type="common">Savannah tsetse fly</name>
    <dbReference type="NCBI Taxonomy" id="7395"/>
    <lineage>
        <taxon>Eukaryota</taxon>
        <taxon>Metazoa</taxon>
        <taxon>Ecdysozoa</taxon>
        <taxon>Arthropoda</taxon>
        <taxon>Hexapoda</taxon>
        <taxon>Insecta</taxon>
        <taxon>Pterygota</taxon>
        <taxon>Neoptera</taxon>
        <taxon>Endopterygota</taxon>
        <taxon>Diptera</taxon>
        <taxon>Brachycera</taxon>
        <taxon>Muscomorpha</taxon>
        <taxon>Hippoboscoidea</taxon>
        <taxon>Glossinidae</taxon>
        <taxon>Glossina</taxon>
    </lineage>
</organism>
<protein>
    <submittedName>
        <fullName evidence="3">Uncharacterized protein</fullName>
    </submittedName>
</protein>
<proteinExistence type="predicted"/>
<evidence type="ECO:0000256" key="2">
    <source>
        <dbReference type="SAM" id="SignalP"/>
    </source>
</evidence>
<feature type="transmembrane region" description="Helical" evidence="1">
    <location>
        <begin position="82"/>
        <end position="109"/>
    </location>
</feature>
<keyword evidence="2" id="KW-0732">Signal</keyword>
<keyword evidence="1" id="KW-0472">Membrane</keyword>
<reference evidence="3" key="1">
    <citation type="submission" date="2020-05" db="UniProtKB">
        <authorList>
            <consortium name="EnsemblMetazoa"/>
        </authorList>
    </citation>
    <scope>IDENTIFICATION</scope>
    <source>
        <strain evidence="3">TTRI</strain>
    </source>
</reference>
<evidence type="ECO:0000313" key="4">
    <source>
        <dbReference type="Proteomes" id="UP000078200"/>
    </source>
</evidence>
<sequence>MFGLVFVLIGSLSWLTVIVTRLSKTTQDKCSIVCVVVILRKLFAVDTKVSVGDREPSTTDIKLPMAYTGGTLALLRNNFTCFWVFSSTVICASSVLSSSFMSMVALVTVRHKRAKI</sequence>
<keyword evidence="1" id="KW-0812">Transmembrane</keyword>
<dbReference type="AlphaFoldDB" id="A0A1A9V9P5"/>
<dbReference type="EnsemblMetazoa" id="GAUT030303-RA">
    <property type="protein sequence ID" value="GAUT030303-PA"/>
    <property type="gene ID" value="GAUT030303"/>
</dbReference>